<protein>
    <submittedName>
        <fullName evidence="2">DUF401 family protein</fullName>
    </submittedName>
</protein>
<feature type="transmembrane region" description="Helical" evidence="1">
    <location>
        <begin position="55"/>
        <end position="77"/>
    </location>
</feature>
<reference evidence="2" key="1">
    <citation type="journal article" date="2020" name="mSystems">
        <title>Genome- and Community-Level Interaction Insights into Carbon Utilization and Element Cycling Functions of Hydrothermarchaeota in Hydrothermal Sediment.</title>
        <authorList>
            <person name="Zhou Z."/>
            <person name="Liu Y."/>
            <person name="Xu W."/>
            <person name="Pan J."/>
            <person name="Luo Z.H."/>
            <person name="Li M."/>
        </authorList>
    </citation>
    <scope>NUCLEOTIDE SEQUENCE [LARGE SCALE GENOMIC DNA]</scope>
    <source>
        <strain evidence="2">SpSt-464</strain>
    </source>
</reference>
<feature type="transmembrane region" description="Helical" evidence="1">
    <location>
        <begin position="177"/>
        <end position="194"/>
    </location>
</feature>
<keyword evidence="1" id="KW-0472">Membrane</keyword>
<feature type="transmembrane region" description="Helical" evidence="1">
    <location>
        <begin position="258"/>
        <end position="281"/>
    </location>
</feature>
<gene>
    <name evidence="2" type="ORF">ENS15_02010</name>
</gene>
<dbReference type="AlphaFoldDB" id="A0A7C3N542"/>
<dbReference type="PANTHER" id="PTHR39556:SF1">
    <property type="entry name" value="PROTEIN, PUTATIVE-RELATED"/>
    <property type="match status" value="1"/>
</dbReference>
<feature type="transmembrane region" description="Helical" evidence="1">
    <location>
        <begin position="380"/>
        <end position="398"/>
    </location>
</feature>
<feature type="transmembrane region" description="Helical" evidence="1">
    <location>
        <begin position="98"/>
        <end position="118"/>
    </location>
</feature>
<dbReference type="PANTHER" id="PTHR39556">
    <property type="entry name" value="PROTEIN, PUTATIVE-RELATED"/>
    <property type="match status" value="1"/>
</dbReference>
<sequence length="402" mass="46168">MMFFWVKIFFILVLFVVSLRFKINIGISLLISSFLVGLFFYSGFKEITDVFFKSITSYTTIKTVVIIYSVLLLSNVIKEKGIKSLSESLLEIFKDVKYAIIFPPMFIGLLPMPGGALFPSEIVNELGDKIDMKPEEKTFVNYWFRHIWEYFWPLYPGLILTSNILNIPIKQIMKHQFYLTILALLIGILFIKKLKNVKVERKIPLSGSLLNVFLGFLPVLLIVVLILFTKLREEIIVFSISIFFLIVLNVGIKKKLEIFVKSFSLDMILLIVGVMVFKDFFSNSEIIKNNFLLFQNYKATYYILLIFIPILIGIFTGVNQAYVGILLPIVSTIILKANGSVDFVKLTLFYASGFFGVLLSPVHLCLSLTREYFKADWSKVYRILFPSTLPILLIPILVDLII</sequence>
<dbReference type="EMBL" id="DSTT01000002">
    <property type="protein sequence ID" value="HFK23417.1"/>
    <property type="molecule type" value="Genomic_DNA"/>
</dbReference>
<comment type="caution">
    <text evidence="2">The sequence shown here is derived from an EMBL/GenBank/DDBJ whole genome shotgun (WGS) entry which is preliminary data.</text>
</comment>
<feature type="transmembrane region" description="Helical" evidence="1">
    <location>
        <begin position="347"/>
        <end position="368"/>
    </location>
</feature>
<feature type="transmembrane region" description="Helical" evidence="1">
    <location>
        <begin position="235"/>
        <end position="252"/>
    </location>
</feature>
<organism evidence="2">
    <name type="scientific">candidate division WOR-3 bacterium</name>
    <dbReference type="NCBI Taxonomy" id="2052148"/>
    <lineage>
        <taxon>Bacteria</taxon>
        <taxon>Bacteria division WOR-3</taxon>
    </lineage>
</organism>
<feature type="transmembrane region" description="Helical" evidence="1">
    <location>
        <begin position="302"/>
        <end position="335"/>
    </location>
</feature>
<dbReference type="Pfam" id="PF04165">
    <property type="entry name" value="DUF401"/>
    <property type="match status" value="1"/>
</dbReference>
<dbReference type="InterPro" id="IPR007294">
    <property type="entry name" value="DUF401"/>
</dbReference>
<feature type="transmembrane region" description="Helical" evidence="1">
    <location>
        <begin position="21"/>
        <end position="43"/>
    </location>
</feature>
<accession>A0A7C3N542</accession>
<feature type="transmembrane region" description="Helical" evidence="1">
    <location>
        <begin position="206"/>
        <end position="228"/>
    </location>
</feature>
<name>A0A7C3N542_UNCW3</name>
<proteinExistence type="predicted"/>
<keyword evidence="1" id="KW-1133">Transmembrane helix</keyword>
<evidence type="ECO:0000256" key="1">
    <source>
        <dbReference type="SAM" id="Phobius"/>
    </source>
</evidence>
<feature type="transmembrane region" description="Helical" evidence="1">
    <location>
        <begin position="147"/>
        <end position="165"/>
    </location>
</feature>
<evidence type="ECO:0000313" key="2">
    <source>
        <dbReference type="EMBL" id="HFK23417.1"/>
    </source>
</evidence>
<keyword evidence="1" id="KW-0812">Transmembrane</keyword>